<evidence type="ECO:0000313" key="3">
    <source>
        <dbReference type="Ensembl" id="ENSHHUP00000050419.1"/>
    </source>
</evidence>
<dbReference type="InterPro" id="IPR044925">
    <property type="entry name" value="His-Me_finger_sf"/>
</dbReference>
<dbReference type="InterPro" id="IPR039015">
    <property type="entry name" value="ENDOD1"/>
</dbReference>
<reference evidence="3" key="2">
    <citation type="submission" date="2025-08" db="UniProtKB">
        <authorList>
            <consortium name="Ensembl"/>
        </authorList>
    </citation>
    <scope>IDENTIFICATION</scope>
</reference>
<dbReference type="InterPro" id="IPR044929">
    <property type="entry name" value="DNA/RNA_non-sp_Endonuclease_sf"/>
</dbReference>
<dbReference type="InterPro" id="IPR001604">
    <property type="entry name" value="Endo_G_ENPP1-like_dom"/>
</dbReference>
<dbReference type="Pfam" id="PF01223">
    <property type="entry name" value="Endonuclease_NS"/>
    <property type="match status" value="1"/>
</dbReference>
<dbReference type="GO" id="GO:0016787">
    <property type="term" value="F:hydrolase activity"/>
    <property type="evidence" value="ECO:0007669"/>
    <property type="project" value="InterPro"/>
</dbReference>
<dbReference type="GO" id="GO:0003676">
    <property type="term" value="F:nucleic acid binding"/>
    <property type="evidence" value="ECO:0007669"/>
    <property type="project" value="InterPro"/>
</dbReference>
<feature type="domain" description="ENPP1-3/EXOG-like endonuclease/phosphodiesterase" evidence="1">
    <location>
        <begin position="109"/>
        <end position="331"/>
    </location>
</feature>
<organism evidence="3 4">
    <name type="scientific">Hucho hucho</name>
    <name type="common">huchen</name>
    <dbReference type="NCBI Taxonomy" id="62062"/>
    <lineage>
        <taxon>Eukaryota</taxon>
        <taxon>Metazoa</taxon>
        <taxon>Chordata</taxon>
        <taxon>Craniata</taxon>
        <taxon>Vertebrata</taxon>
        <taxon>Euteleostomi</taxon>
        <taxon>Actinopterygii</taxon>
        <taxon>Neopterygii</taxon>
        <taxon>Teleostei</taxon>
        <taxon>Protacanthopterygii</taxon>
        <taxon>Salmoniformes</taxon>
        <taxon>Salmonidae</taxon>
        <taxon>Salmoninae</taxon>
        <taxon>Hucho</taxon>
    </lineage>
</organism>
<proteinExistence type="predicted"/>
<dbReference type="STRING" id="62062.ENSHHUP00000050419"/>
<sequence length="341" mass="37898">MTSPTLEAFPSSSLLPSIPSLPIPSSSLFHSHTNRPVQVQTDSTVYPHHTMLQSCVLLALALLPLPPPVNPSVDSSFRECSQFLYRGLAPRGLQGTRGLQKVCQHYGDKARYATLYDPAGRIPLFSAYTFKRSNGESRDGLPWMYEPQLSSGSETGNMQPFPRSPSSHLALEESQAVLADYSDAVIYERGQLNPDQHQASPGDKASTYTLTNVVPQAKEFLHHHWLPYLEDIRKRLNNYCHGTAYVISGVTTTGNTIRRGNVNRVGVPKHLWTAYCCPVFDLSAPYELRYKFPTYAAYGLNDVVDNVVTETSTKSVEALVNREMAVDQDFQLFNGNCVPEV</sequence>
<dbReference type="GeneTree" id="ENSGT01030000234592"/>
<dbReference type="SMART" id="SM00892">
    <property type="entry name" value="Endonuclease_NS"/>
    <property type="match status" value="1"/>
</dbReference>
<dbReference type="AlphaFoldDB" id="A0A4W5NMT5"/>
<name>A0A4W5NMT5_9TELE</name>
<reference evidence="3" key="3">
    <citation type="submission" date="2025-09" db="UniProtKB">
        <authorList>
            <consortium name="Ensembl"/>
        </authorList>
    </citation>
    <scope>IDENTIFICATION</scope>
</reference>
<evidence type="ECO:0000313" key="4">
    <source>
        <dbReference type="Proteomes" id="UP000314982"/>
    </source>
</evidence>
<dbReference type="InterPro" id="IPR020821">
    <property type="entry name" value="ENPP1-3/EXOG-like_nuc-like"/>
</dbReference>
<reference evidence="4" key="1">
    <citation type="submission" date="2018-06" db="EMBL/GenBank/DDBJ databases">
        <title>Genome assembly of Danube salmon.</title>
        <authorList>
            <person name="Macqueen D.J."/>
            <person name="Gundappa M.K."/>
        </authorList>
    </citation>
    <scope>NUCLEOTIDE SEQUENCE [LARGE SCALE GENOMIC DNA]</scope>
</reference>
<protein>
    <submittedName>
        <fullName evidence="3">Uncharacterized protein</fullName>
    </submittedName>
</protein>
<dbReference type="Proteomes" id="UP000314982">
    <property type="component" value="Unassembled WGS sequence"/>
</dbReference>
<evidence type="ECO:0000259" key="1">
    <source>
        <dbReference type="SMART" id="SM00477"/>
    </source>
</evidence>
<dbReference type="SMART" id="SM00477">
    <property type="entry name" value="NUC"/>
    <property type="match status" value="1"/>
</dbReference>
<dbReference type="Gene3D" id="3.40.570.10">
    <property type="entry name" value="Extracellular Endonuclease, subunit A"/>
    <property type="match status" value="1"/>
</dbReference>
<dbReference type="Ensembl" id="ENSHHUT00000052218.1">
    <property type="protein sequence ID" value="ENSHHUP00000050419.1"/>
    <property type="gene ID" value="ENSHHUG00000030432.1"/>
</dbReference>
<evidence type="ECO:0000259" key="2">
    <source>
        <dbReference type="SMART" id="SM00892"/>
    </source>
</evidence>
<dbReference type="PANTHER" id="PTHR21472">
    <property type="entry name" value="ENDONUCLEASE DOMAIN-CONTAINING 1 PROTEIN ENDOD1"/>
    <property type="match status" value="1"/>
</dbReference>
<dbReference type="PANTHER" id="PTHR21472:SF20">
    <property type="entry name" value="ENDONUCLEASE DOMAIN-CONTAINING 1 PROTEIN-LIKE"/>
    <property type="match status" value="1"/>
</dbReference>
<dbReference type="SUPFAM" id="SSF54060">
    <property type="entry name" value="His-Me finger endonucleases"/>
    <property type="match status" value="1"/>
</dbReference>
<feature type="domain" description="DNA/RNA non-specific endonuclease/pyrophosphatase/phosphodiesterase" evidence="2">
    <location>
        <begin position="108"/>
        <end position="322"/>
    </location>
</feature>
<accession>A0A4W5NMT5</accession>
<dbReference type="GO" id="GO:0046872">
    <property type="term" value="F:metal ion binding"/>
    <property type="evidence" value="ECO:0007669"/>
    <property type="project" value="InterPro"/>
</dbReference>
<keyword evidence="4" id="KW-1185">Reference proteome</keyword>